<evidence type="ECO:0000313" key="2">
    <source>
        <dbReference type="Proteomes" id="UP001229421"/>
    </source>
</evidence>
<reference evidence="1" key="1">
    <citation type="journal article" date="2023" name="bioRxiv">
        <title>Improved chromosome-level genome assembly for marigold (Tagetes erecta).</title>
        <authorList>
            <person name="Jiang F."/>
            <person name="Yuan L."/>
            <person name="Wang S."/>
            <person name="Wang H."/>
            <person name="Xu D."/>
            <person name="Wang A."/>
            <person name="Fan W."/>
        </authorList>
    </citation>
    <scope>NUCLEOTIDE SEQUENCE</scope>
    <source>
        <strain evidence="1">WSJ</strain>
        <tissue evidence="1">Leaf</tissue>
    </source>
</reference>
<evidence type="ECO:0000313" key="1">
    <source>
        <dbReference type="EMBL" id="KAK1414664.1"/>
    </source>
</evidence>
<organism evidence="1 2">
    <name type="scientific">Tagetes erecta</name>
    <name type="common">African marigold</name>
    <dbReference type="NCBI Taxonomy" id="13708"/>
    <lineage>
        <taxon>Eukaryota</taxon>
        <taxon>Viridiplantae</taxon>
        <taxon>Streptophyta</taxon>
        <taxon>Embryophyta</taxon>
        <taxon>Tracheophyta</taxon>
        <taxon>Spermatophyta</taxon>
        <taxon>Magnoliopsida</taxon>
        <taxon>eudicotyledons</taxon>
        <taxon>Gunneridae</taxon>
        <taxon>Pentapetalae</taxon>
        <taxon>asterids</taxon>
        <taxon>campanulids</taxon>
        <taxon>Asterales</taxon>
        <taxon>Asteraceae</taxon>
        <taxon>Asteroideae</taxon>
        <taxon>Heliantheae alliance</taxon>
        <taxon>Tageteae</taxon>
        <taxon>Tagetes</taxon>
    </lineage>
</organism>
<sequence>MVVLVSLSTVGGCGSDYNGVFVGLLWCGGDVGLLRWCRVVVAGWSIGGGLWCSSSRISSGSNGVGEQKQQELVIGGLW</sequence>
<keyword evidence="2" id="KW-1185">Reference proteome</keyword>
<comment type="caution">
    <text evidence="1">The sequence shown here is derived from an EMBL/GenBank/DDBJ whole genome shotgun (WGS) entry which is preliminary data.</text>
</comment>
<protein>
    <submittedName>
        <fullName evidence="1">Uncharacterized protein</fullName>
    </submittedName>
</protein>
<gene>
    <name evidence="1" type="ORF">QVD17_30413</name>
</gene>
<proteinExistence type="predicted"/>
<name>A0AAD8NM78_TARER</name>
<dbReference type="Proteomes" id="UP001229421">
    <property type="component" value="Unassembled WGS sequence"/>
</dbReference>
<accession>A0AAD8NM78</accession>
<dbReference type="AlphaFoldDB" id="A0AAD8NM78"/>
<dbReference type="EMBL" id="JAUHHV010000008">
    <property type="protein sequence ID" value="KAK1414664.1"/>
    <property type="molecule type" value="Genomic_DNA"/>
</dbReference>